<proteinExistence type="predicted"/>
<dbReference type="eggNOG" id="COG1562">
    <property type="taxonomic scope" value="Bacteria"/>
</dbReference>
<sequence>MTPISDDILPAEIRLALAHTPRAYREALTIFFDFDLRLGRILSGTTEPMLGQMRLAWWRETLMRPVEERPSGDVVLDAIGKHWVGRETALIALVDCWEELLAEPPLGEDHARRFAQGRSRAMAAAFGHQGGVRGASGVAASAELWAIADLATSVSGPDEREMLVTVGLSGADRVEKLSAPYKGVAILGALALRSLEKGGRPLMEGRGASITALRAAIFGR</sequence>
<dbReference type="STRING" id="1044.EH31_02060"/>
<dbReference type="SUPFAM" id="SSF48576">
    <property type="entry name" value="Terpenoid synthases"/>
    <property type="match status" value="1"/>
</dbReference>
<keyword evidence="2" id="KW-1185">Reference proteome</keyword>
<dbReference type="RefSeq" id="WP_034957744.1">
    <property type="nucleotide sequence ID" value="NZ_JMIW01000001.1"/>
</dbReference>
<dbReference type="EMBL" id="JMIW01000001">
    <property type="protein sequence ID" value="KEO91474.1"/>
    <property type="molecule type" value="Genomic_DNA"/>
</dbReference>
<dbReference type="AlphaFoldDB" id="A0A074MDE0"/>
<dbReference type="InterPro" id="IPR008949">
    <property type="entry name" value="Isoprenoid_synthase_dom_sf"/>
</dbReference>
<evidence type="ECO:0008006" key="3">
    <source>
        <dbReference type="Google" id="ProtNLM"/>
    </source>
</evidence>
<reference evidence="1 2" key="1">
    <citation type="submission" date="2014-04" db="EMBL/GenBank/DDBJ databases">
        <title>A comprehensive comparison of genomes of Erythrobacter spp. strains.</title>
        <authorList>
            <person name="Zheng Q."/>
        </authorList>
    </citation>
    <scope>NUCLEOTIDE SEQUENCE [LARGE SCALE GENOMIC DNA]</scope>
    <source>
        <strain evidence="1 2">DSM 6997</strain>
    </source>
</reference>
<gene>
    <name evidence="1" type="ORF">EH31_02060</name>
</gene>
<protein>
    <recommendedName>
        <fullName evidence="3">Phytoene synthase</fullName>
    </recommendedName>
</protein>
<evidence type="ECO:0000313" key="1">
    <source>
        <dbReference type="EMBL" id="KEO91474.1"/>
    </source>
</evidence>
<accession>A0A074MDE0</accession>
<dbReference type="OrthoDB" id="9814909at2"/>
<comment type="caution">
    <text evidence="1">The sequence shown here is derived from an EMBL/GenBank/DDBJ whole genome shotgun (WGS) entry which is preliminary data.</text>
</comment>
<evidence type="ECO:0000313" key="2">
    <source>
        <dbReference type="Proteomes" id="UP000027647"/>
    </source>
</evidence>
<organism evidence="1 2">
    <name type="scientific">Erythrobacter longus</name>
    <dbReference type="NCBI Taxonomy" id="1044"/>
    <lineage>
        <taxon>Bacteria</taxon>
        <taxon>Pseudomonadati</taxon>
        <taxon>Pseudomonadota</taxon>
        <taxon>Alphaproteobacteria</taxon>
        <taxon>Sphingomonadales</taxon>
        <taxon>Erythrobacteraceae</taxon>
        <taxon>Erythrobacter/Porphyrobacter group</taxon>
        <taxon>Erythrobacter</taxon>
    </lineage>
</organism>
<name>A0A074MDE0_ERYLO</name>
<dbReference type="Proteomes" id="UP000027647">
    <property type="component" value="Unassembled WGS sequence"/>
</dbReference>